<dbReference type="Proteomes" id="UP000002432">
    <property type="component" value="Chromosome"/>
</dbReference>
<dbReference type="OrthoDB" id="9804819at2"/>
<keyword evidence="3" id="KW-0067">ATP-binding</keyword>
<dbReference type="PANTHER" id="PTHR42939">
    <property type="entry name" value="ABC TRANSPORTER ATP-BINDING PROTEIN ALBC-RELATED"/>
    <property type="match status" value="1"/>
</dbReference>
<dbReference type="Pfam" id="PF00005">
    <property type="entry name" value="ABC_tran"/>
    <property type="match status" value="1"/>
</dbReference>
<evidence type="ECO:0000313" key="5">
    <source>
        <dbReference type="EMBL" id="ABF41984.1"/>
    </source>
</evidence>
<sequence length="291" mass="32212">MICIQARGLRKTYGTTVALDGIDLEVKEGRIVGLIGPNGAGKTTALNAILGLTPCQGDLRVLGKHPWSARDELMREACFISDVAVLPRWMKVSQVLDYVAGVHPLFDRQKAEGFLKRTSIRHASKVSELSKGMITQLHLSVVMAINAKLLVLDEPTLGLDILFRKQFYESLLNDYFDGSRTIIVTTHQVEEIENILTDVIFMDRGRLVFNRSLDEIESRYVELTAKPENVVAARALRPVYERSSLGRTVLLFDGVDRAQLAGWGSTRTPNLADLFVAIMDSSQTGARGGLQ</sequence>
<keyword evidence="6" id="KW-1185">Reference proteome</keyword>
<keyword evidence="2" id="KW-0547">Nucleotide-binding</keyword>
<evidence type="ECO:0000259" key="4">
    <source>
        <dbReference type="PROSITE" id="PS50893"/>
    </source>
</evidence>
<dbReference type="PROSITE" id="PS50893">
    <property type="entry name" value="ABC_TRANSPORTER_2"/>
    <property type="match status" value="1"/>
</dbReference>
<dbReference type="STRING" id="204669.Acid345_2983"/>
<accession>Q1IMB6</accession>
<evidence type="ECO:0000256" key="2">
    <source>
        <dbReference type="ARBA" id="ARBA00022741"/>
    </source>
</evidence>
<dbReference type="SMART" id="SM00382">
    <property type="entry name" value="AAA"/>
    <property type="match status" value="1"/>
</dbReference>
<dbReference type="InterPro" id="IPR027417">
    <property type="entry name" value="P-loop_NTPase"/>
</dbReference>
<dbReference type="HOGENOM" id="CLU_000604_1_2_0"/>
<evidence type="ECO:0000256" key="1">
    <source>
        <dbReference type="ARBA" id="ARBA00022448"/>
    </source>
</evidence>
<evidence type="ECO:0000313" key="6">
    <source>
        <dbReference type="Proteomes" id="UP000002432"/>
    </source>
</evidence>
<dbReference type="InterPro" id="IPR003593">
    <property type="entry name" value="AAA+_ATPase"/>
</dbReference>
<evidence type="ECO:0000256" key="3">
    <source>
        <dbReference type="ARBA" id="ARBA00022840"/>
    </source>
</evidence>
<dbReference type="RefSeq" id="WP_011523785.1">
    <property type="nucleotide sequence ID" value="NC_008009.1"/>
</dbReference>
<dbReference type="EMBL" id="CP000360">
    <property type="protein sequence ID" value="ABF41984.1"/>
    <property type="molecule type" value="Genomic_DNA"/>
</dbReference>
<protein>
    <submittedName>
        <fullName evidence="5">ABC transporter, ATPase subunit</fullName>
    </submittedName>
</protein>
<dbReference type="SUPFAM" id="SSF52540">
    <property type="entry name" value="P-loop containing nucleoside triphosphate hydrolases"/>
    <property type="match status" value="1"/>
</dbReference>
<dbReference type="eggNOG" id="COG1131">
    <property type="taxonomic scope" value="Bacteria"/>
</dbReference>
<gene>
    <name evidence="5" type="ordered locus">Acid345_2983</name>
</gene>
<dbReference type="CDD" id="cd03230">
    <property type="entry name" value="ABC_DR_subfamily_A"/>
    <property type="match status" value="1"/>
</dbReference>
<proteinExistence type="predicted"/>
<dbReference type="PANTHER" id="PTHR42939:SF1">
    <property type="entry name" value="ABC TRANSPORTER ATP-BINDING PROTEIN ALBC-RELATED"/>
    <property type="match status" value="1"/>
</dbReference>
<dbReference type="EnsemblBacteria" id="ABF41984">
    <property type="protein sequence ID" value="ABF41984"/>
    <property type="gene ID" value="Acid345_2983"/>
</dbReference>
<keyword evidence="1" id="KW-0813">Transport</keyword>
<dbReference type="InterPro" id="IPR051782">
    <property type="entry name" value="ABC_Transporter_VariousFunc"/>
</dbReference>
<name>Q1IMB6_KORVE</name>
<dbReference type="KEGG" id="aba:Acid345_2983"/>
<dbReference type="AlphaFoldDB" id="Q1IMB6"/>
<dbReference type="Gene3D" id="3.40.50.300">
    <property type="entry name" value="P-loop containing nucleotide triphosphate hydrolases"/>
    <property type="match status" value="1"/>
</dbReference>
<dbReference type="InterPro" id="IPR003439">
    <property type="entry name" value="ABC_transporter-like_ATP-bd"/>
</dbReference>
<feature type="domain" description="ABC transporter" evidence="4">
    <location>
        <begin position="4"/>
        <end position="229"/>
    </location>
</feature>
<dbReference type="GO" id="GO:0016887">
    <property type="term" value="F:ATP hydrolysis activity"/>
    <property type="evidence" value="ECO:0007669"/>
    <property type="project" value="InterPro"/>
</dbReference>
<organism evidence="5 6">
    <name type="scientific">Koribacter versatilis (strain Ellin345)</name>
    <dbReference type="NCBI Taxonomy" id="204669"/>
    <lineage>
        <taxon>Bacteria</taxon>
        <taxon>Pseudomonadati</taxon>
        <taxon>Acidobacteriota</taxon>
        <taxon>Terriglobia</taxon>
        <taxon>Terriglobales</taxon>
        <taxon>Candidatus Korobacteraceae</taxon>
        <taxon>Candidatus Korobacter</taxon>
    </lineage>
</organism>
<dbReference type="GO" id="GO:0005524">
    <property type="term" value="F:ATP binding"/>
    <property type="evidence" value="ECO:0007669"/>
    <property type="project" value="UniProtKB-KW"/>
</dbReference>
<reference evidence="5 6" key="1">
    <citation type="journal article" date="2009" name="Appl. Environ. Microbiol.">
        <title>Three genomes from the phylum Acidobacteria provide insight into the lifestyles of these microorganisms in soils.</title>
        <authorList>
            <person name="Ward N.L."/>
            <person name="Challacombe J.F."/>
            <person name="Janssen P.H."/>
            <person name="Henrissat B."/>
            <person name="Coutinho P.M."/>
            <person name="Wu M."/>
            <person name="Xie G."/>
            <person name="Haft D.H."/>
            <person name="Sait M."/>
            <person name="Badger J."/>
            <person name="Barabote R.D."/>
            <person name="Bradley B."/>
            <person name="Brettin T.S."/>
            <person name="Brinkac L.M."/>
            <person name="Bruce D."/>
            <person name="Creasy T."/>
            <person name="Daugherty S.C."/>
            <person name="Davidsen T.M."/>
            <person name="DeBoy R.T."/>
            <person name="Detter J.C."/>
            <person name="Dodson R.J."/>
            <person name="Durkin A.S."/>
            <person name="Ganapathy A."/>
            <person name="Gwinn-Giglio M."/>
            <person name="Han C.S."/>
            <person name="Khouri H."/>
            <person name="Kiss H."/>
            <person name="Kothari S.P."/>
            <person name="Madupu R."/>
            <person name="Nelson K.E."/>
            <person name="Nelson W.C."/>
            <person name="Paulsen I."/>
            <person name="Penn K."/>
            <person name="Ren Q."/>
            <person name="Rosovitz M.J."/>
            <person name="Selengut J.D."/>
            <person name="Shrivastava S."/>
            <person name="Sullivan S.A."/>
            <person name="Tapia R."/>
            <person name="Thompson L.S."/>
            <person name="Watkins K.L."/>
            <person name="Yang Q."/>
            <person name="Yu C."/>
            <person name="Zafar N."/>
            <person name="Zhou L."/>
            <person name="Kuske C.R."/>
        </authorList>
    </citation>
    <scope>NUCLEOTIDE SEQUENCE [LARGE SCALE GENOMIC DNA]</scope>
    <source>
        <strain evidence="5 6">Ellin345</strain>
    </source>
</reference>